<gene>
    <name evidence="2" type="ORF">MRX98_16230</name>
</gene>
<keyword evidence="3" id="KW-1185">Reference proteome</keyword>
<comment type="caution">
    <text evidence="2">The sequence shown here is derived from an EMBL/GenBank/DDBJ whole genome shotgun (WGS) entry which is preliminary data.</text>
</comment>
<organism evidence="2 3">
    <name type="scientific">Desulfatitalea alkaliphila</name>
    <dbReference type="NCBI Taxonomy" id="2929485"/>
    <lineage>
        <taxon>Bacteria</taxon>
        <taxon>Pseudomonadati</taxon>
        <taxon>Thermodesulfobacteriota</taxon>
        <taxon>Desulfobacteria</taxon>
        <taxon>Desulfobacterales</taxon>
        <taxon>Desulfosarcinaceae</taxon>
        <taxon>Desulfatitalea</taxon>
    </lineage>
</organism>
<keyword evidence="2" id="KW-0449">Lipoprotein</keyword>
<evidence type="ECO:0000256" key="1">
    <source>
        <dbReference type="SAM" id="MobiDB-lite"/>
    </source>
</evidence>
<feature type="region of interest" description="Disordered" evidence="1">
    <location>
        <begin position="267"/>
        <end position="291"/>
    </location>
</feature>
<proteinExistence type="predicted"/>
<dbReference type="AlphaFoldDB" id="A0AA41RBK4"/>
<dbReference type="RefSeq" id="WP_246912270.1">
    <property type="nucleotide sequence ID" value="NZ_JALJRB010000021.1"/>
</dbReference>
<evidence type="ECO:0000313" key="2">
    <source>
        <dbReference type="EMBL" id="MCJ8502133.1"/>
    </source>
</evidence>
<evidence type="ECO:0000313" key="3">
    <source>
        <dbReference type="Proteomes" id="UP001165427"/>
    </source>
</evidence>
<dbReference type="EMBL" id="JALJRB010000021">
    <property type="protein sequence ID" value="MCJ8502133.1"/>
    <property type="molecule type" value="Genomic_DNA"/>
</dbReference>
<sequence length="311" mass="35635">MKQMDRMPRAIRKCKSLRPFTGCGLLRVLMATVLLWFFSAIPAPAAMLQGAHVLELMVRALSGADTLRVEQLVVFDEPDAGEAASRSLNETLFYAFPGRLRSETPYRQSLRIRITRDDRHTTLVDGRPVARKIALDERYGELFLFRSRQDLHRMLLADGVDVENTSLGLADERIVYVLGARYPDPSVPQVWIDRERLLPLRWVRIHGDDPTRRVTFHYRQWRQQDGQWYPAQIAVYQGLRLVRRIDVRKVETDVALPEHWFDPESLIASPPVPTAPSAPEAATTPDDLSAEEDLVRQLIQEALQGQMTEEE</sequence>
<accession>A0AA41RBK4</accession>
<name>A0AA41RBK4_9BACT</name>
<dbReference type="Proteomes" id="UP001165427">
    <property type="component" value="Unassembled WGS sequence"/>
</dbReference>
<reference evidence="2" key="1">
    <citation type="submission" date="2022-04" db="EMBL/GenBank/DDBJ databases">
        <title>Desulfatitalea alkaliphila sp. nov., a novel anaerobic sulfate-reducing bacterium isolated from terrestrial mud volcano, Taman Peninsula, Russia.</title>
        <authorList>
            <person name="Khomyakova M.A."/>
            <person name="Merkel A.Y."/>
            <person name="Slobodkin A.I."/>
        </authorList>
    </citation>
    <scope>NUCLEOTIDE SEQUENCE</scope>
    <source>
        <strain evidence="2">M08but</strain>
    </source>
</reference>
<dbReference type="Gene3D" id="2.50.20.10">
    <property type="entry name" value="Lipoprotein localisation LolA/LolB/LppX"/>
    <property type="match status" value="1"/>
</dbReference>
<protein>
    <submittedName>
        <fullName evidence="2">Outer membrane lipoprotein-sorting protein</fullName>
    </submittedName>
</protein>